<dbReference type="InterPro" id="IPR037252">
    <property type="entry name" value="Mib_Herc2_sf"/>
</dbReference>
<dbReference type="SUPFAM" id="SSF159034">
    <property type="entry name" value="Mib/herc2 domain-like"/>
    <property type="match status" value="1"/>
</dbReference>
<accession>A0ABV0MYG9</accession>
<feature type="region of interest" description="Disordered" evidence="3">
    <location>
        <begin position="1125"/>
        <end position="1151"/>
    </location>
</feature>
<keyword evidence="1" id="KW-0677">Repeat</keyword>
<feature type="compositionally biased region" description="Polar residues" evidence="3">
    <location>
        <begin position="870"/>
        <end position="888"/>
    </location>
</feature>
<protein>
    <recommendedName>
        <fullName evidence="4">MIB/HERC2 domain-containing protein</fullName>
    </recommendedName>
</protein>
<reference evidence="5 6" key="1">
    <citation type="submission" date="2021-06" db="EMBL/GenBank/DDBJ databases">
        <authorList>
            <person name="Palmer J.M."/>
        </authorList>
    </citation>
    <scope>NUCLEOTIDE SEQUENCE [LARGE SCALE GENOMIC DNA]</scope>
    <source>
        <strain evidence="5 6">GA_2019</strain>
        <tissue evidence="5">Muscle</tissue>
    </source>
</reference>
<feature type="non-terminal residue" evidence="5">
    <location>
        <position position="1"/>
    </location>
</feature>
<feature type="repeat" description="RCC1" evidence="2">
    <location>
        <begin position="675"/>
        <end position="724"/>
    </location>
</feature>
<dbReference type="PROSITE" id="PS50012">
    <property type="entry name" value="RCC1_3"/>
    <property type="match status" value="2"/>
</dbReference>
<dbReference type="InterPro" id="IPR000408">
    <property type="entry name" value="Reg_chr_condens"/>
</dbReference>
<dbReference type="Gene3D" id="2.130.10.30">
    <property type="entry name" value="Regulator of chromosome condensation 1/beta-lactamase-inhibitor protein II"/>
    <property type="match status" value="1"/>
</dbReference>
<evidence type="ECO:0000256" key="3">
    <source>
        <dbReference type="SAM" id="MobiDB-lite"/>
    </source>
</evidence>
<feature type="region of interest" description="Disordered" evidence="3">
    <location>
        <begin position="270"/>
        <end position="294"/>
    </location>
</feature>
<dbReference type="Pfam" id="PF00415">
    <property type="entry name" value="RCC1"/>
    <property type="match status" value="3"/>
</dbReference>
<feature type="repeat" description="RCC1" evidence="2">
    <location>
        <begin position="725"/>
        <end position="814"/>
    </location>
</feature>
<name>A0ABV0MYG9_9TELE</name>
<feature type="domain" description="MIB/HERC2" evidence="4">
    <location>
        <begin position="203"/>
        <end position="276"/>
    </location>
</feature>
<dbReference type="InterPro" id="IPR010606">
    <property type="entry name" value="Mib_Herc2"/>
</dbReference>
<dbReference type="Gene3D" id="2.30.30.40">
    <property type="entry name" value="SH3 Domains"/>
    <property type="match status" value="1"/>
</dbReference>
<dbReference type="SUPFAM" id="SSF50985">
    <property type="entry name" value="RCC1/BLIP-II"/>
    <property type="match status" value="1"/>
</dbReference>
<feature type="region of interest" description="Disordered" evidence="3">
    <location>
        <begin position="870"/>
        <end position="890"/>
    </location>
</feature>
<feature type="compositionally biased region" description="Low complexity" evidence="3">
    <location>
        <begin position="489"/>
        <end position="498"/>
    </location>
</feature>
<feature type="compositionally biased region" description="Polar residues" evidence="3">
    <location>
        <begin position="1141"/>
        <end position="1151"/>
    </location>
</feature>
<dbReference type="PROSITE" id="PS51416">
    <property type="entry name" value="MIB_HERC2"/>
    <property type="match status" value="1"/>
</dbReference>
<dbReference type="InterPro" id="IPR009091">
    <property type="entry name" value="RCC1/BLIP-II"/>
</dbReference>
<dbReference type="Pfam" id="PF06701">
    <property type="entry name" value="MIB_HERC2"/>
    <property type="match status" value="1"/>
</dbReference>
<feature type="region of interest" description="Disordered" evidence="3">
    <location>
        <begin position="489"/>
        <end position="519"/>
    </location>
</feature>
<organism evidence="5 6">
    <name type="scientific">Goodea atripinnis</name>
    <dbReference type="NCBI Taxonomy" id="208336"/>
    <lineage>
        <taxon>Eukaryota</taxon>
        <taxon>Metazoa</taxon>
        <taxon>Chordata</taxon>
        <taxon>Craniata</taxon>
        <taxon>Vertebrata</taxon>
        <taxon>Euteleostomi</taxon>
        <taxon>Actinopterygii</taxon>
        <taxon>Neopterygii</taxon>
        <taxon>Teleostei</taxon>
        <taxon>Neoteleostei</taxon>
        <taxon>Acanthomorphata</taxon>
        <taxon>Ovalentaria</taxon>
        <taxon>Atherinomorphae</taxon>
        <taxon>Cyprinodontiformes</taxon>
        <taxon>Goodeidae</taxon>
        <taxon>Goodea</taxon>
    </lineage>
</organism>
<dbReference type="EMBL" id="JAHRIO010020152">
    <property type="protein sequence ID" value="MEQ2164183.1"/>
    <property type="molecule type" value="Genomic_DNA"/>
</dbReference>
<evidence type="ECO:0000256" key="1">
    <source>
        <dbReference type="ARBA" id="ARBA00022737"/>
    </source>
</evidence>
<evidence type="ECO:0000256" key="2">
    <source>
        <dbReference type="PROSITE-ProRule" id="PRU00235"/>
    </source>
</evidence>
<dbReference type="PANTHER" id="PTHR22872:SF2">
    <property type="entry name" value="INHIBITOR OF BRUTON TYROSINE KINASE"/>
    <property type="match status" value="1"/>
</dbReference>
<dbReference type="Proteomes" id="UP001476798">
    <property type="component" value="Unassembled WGS sequence"/>
</dbReference>
<gene>
    <name evidence="5" type="ORF">GOODEAATRI_003987</name>
</gene>
<feature type="compositionally biased region" description="Basic and acidic residues" evidence="3">
    <location>
        <begin position="971"/>
        <end position="986"/>
    </location>
</feature>
<feature type="region of interest" description="Disordered" evidence="3">
    <location>
        <begin position="943"/>
        <end position="1012"/>
    </location>
</feature>
<evidence type="ECO:0000313" key="6">
    <source>
        <dbReference type="Proteomes" id="UP001476798"/>
    </source>
</evidence>
<sequence>LERAEVRLEGIDTMLKLASKGFLLPSVQYAMLCGWQRVIPEGTNIGEPLSDCLKHVDLIPPFNRMLLEVTFGKLYSWAIHNVRNILLEASARFKELALSQPGVQPVPLQTITNENPAGPSLGTIPQARFLLAMIHMLSLKHGSNSLSLLLNSGLLALTQSILKLIGPSTDSSEEDLGLCAHGGSATVLEESRKEASPAPLPASGPELAAMMKIGTRVMRGVDWKWGDQDGPAPGLGRVIGELGEDGWIRVQWDTSSTNSYRMGKEGKYDLKLAEPPPAAQPTAEDSDTEDDTEGPRVCSLMAVLAVIGGIDGRLRLGGQVVHEEYGEGTVTRITPKGRITVQFQEMRTCRVCLLSQLKPVPGVAFSVQNLPVNEPMLAVWAQLVSLAGSKLEKQRMKKSLSRAEFGHYMEILLNVRTYFCADDPVATSPDVGDLSPEGPLPPLILLQQLLAAATQPSPIKAIFNRQEMEAAALAVCQYLAVESAHPSSPLFEESSSSEATTPITIQHVRPPKQKKQKTSNVPPLPIVLQLMEMGFPRKNIEFALKSLSGAVVTESQTFKKRSDFQTNDDYAVYVRENIQHWIRLELFPDVLVHRLKMIVDPADSSYMPSLVVVSGIDCKIHGLRMVGRIRAEDEDLATVPFLASDNEEEDDEKTAAGSLARKKSPGLESAATIRTKVFVWGLNDKDQLGGLKGSKVPSFSETLSALNVVQVAGGSKSLFAVTVEGKIYACGEATNGRLGLGLSSGTIPIPRQITALSNYVVKKVAVHSGGRDYFRLGHGTDVHVRKPQMVDGLRGKKIVHVAVGALHCLAVTDTGQGLEGQKITRVACGSSHSVAWTTVDVTTPSVHEPVLFQTARDSLGASYLGMCVQSDSDSSTVSNKISGQSSAKPNRPSLAKILLSLDGNLAKQQALSHVLSALQIMYARDAVVGALMPASMILPAECPSSSPVPPLDSSSSSCFSDEECPPVPPEAEDRVSPNPWQDKKGEAPSSEDAVTPSSAVTPSACGASSRPFIPVTDDPGAASIIAETMTKTKEASLYSSTDSENQSKVVGPEPQYLDEFTSLLVPDDTRVMVDLLKLAVSCRSGEKGKEVLSAVLSGMGTAYPQVADMLLELCVTELEDVATDSQSGRLSSQPVVVESSHPYTDDTSTSGTVKIPGREWSDWSSELRIPGDELKWKFTSDGSVNGWGWRFTVYPIMPAAGPKDLLSDRCILSCPSMDLVTCLLDFRLNFASNRSIVPRLAASLAACAQLSALGCGLCNGYVNFSPQSTVSPSTSTGCSETSFTGSALAALVKGLPEALQRQYEYEDPIVRGGKQLLHSPFFKVLVALACDLELDTLPCCAETHKWAWFRRYCTASRVAIALDKRTSLPRAFLDEVGAPGYLLDFLTPTPQNVHNK</sequence>
<evidence type="ECO:0000259" key="4">
    <source>
        <dbReference type="PROSITE" id="PS51416"/>
    </source>
</evidence>
<proteinExistence type="predicted"/>
<evidence type="ECO:0000313" key="5">
    <source>
        <dbReference type="EMBL" id="MEQ2164183.1"/>
    </source>
</evidence>
<feature type="compositionally biased region" description="Polar residues" evidence="3">
    <location>
        <begin position="1125"/>
        <end position="1134"/>
    </location>
</feature>
<dbReference type="Gene3D" id="2.60.120.260">
    <property type="entry name" value="Galactose-binding domain-like"/>
    <property type="match status" value="1"/>
</dbReference>
<dbReference type="InterPro" id="IPR051625">
    <property type="entry name" value="Signaling_Regulatory_Domain"/>
</dbReference>
<dbReference type="PANTHER" id="PTHR22872">
    <property type="entry name" value="BTK-BINDING PROTEIN-RELATED"/>
    <property type="match status" value="1"/>
</dbReference>
<keyword evidence="6" id="KW-1185">Reference proteome</keyword>
<comment type="caution">
    <text evidence="5">The sequence shown here is derived from an EMBL/GenBank/DDBJ whole genome shotgun (WGS) entry which is preliminary data.</text>
</comment>